<protein>
    <submittedName>
        <fullName evidence="2">Uncharacterized protein</fullName>
    </submittedName>
</protein>
<evidence type="ECO:0000313" key="3">
    <source>
        <dbReference type="Proteomes" id="UP000824927"/>
    </source>
</evidence>
<reference evidence="2" key="1">
    <citation type="submission" date="2021-06" db="EMBL/GenBank/DDBJ databases">
        <title>50 bacteria genomes isolated from Dapeng, Shenzhen, China.</title>
        <authorList>
            <person name="Zheng W."/>
            <person name="Yu S."/>
            <person name="Huang Y."/>
        </authorList>
    </citation>
    <scope>NUCLEOTIDE SEQUENCE</scope>
    <source>
        <strain evidence="2">DP4N28-2</strain>
    </source>
</reference>
<evidence type="ECO:0000256" key="1">
    <source>
        <dbReference type="SAM" id="MobiDB-lite"/>
    </source>
</evidence>
<comment type="caution">
    <text evidence="2">The sequence shown here is derived from an EMBL/GenBank/DDBJ whole genome shotgun (WGS) entry which is preliminary data.</text>
</comment>
<dbReference type="RefSeq" id="WP_222405269.1">
    <property type="nucleotide sequence ID" value="NZ_JAHVKP010000001.1"/>
</dbReference>
<gene>
    <name evidence="2" type="ORF">KUV31_08880</name>
</gene>
<feature type="compositionally biased region" description="Basic residues" evidence="1">
    <location>
        <begin position="1"/>
        <end position="27"/>
    </location>
</feature>
<feature type="region of interest" description="Disordered" evidence="1">
    <location>
        <begin position="1"/>
        <end position="72"/>
    </location>
</feature>
<feature type="region of interest" description="Disordered" evidence="1">
    <location>
        <begin position="218"/>
        <end position="240"/>
    </location>
</feature>
<sequence>MTTRKKAPAKKAPPKKQAKAAAKRKTRPTPARKAPDRSGAVAAEEAAKRAAEVTASNSADLISHPASQHESEGAIPVAGVDEAIADAVKSGYDVLAQSIAQGREAAARFRQGEYNMREVPKDVETAAKRVIDLARQISVTTFDLCEEMLGQIGKVTGGPPPPGEVASGLPPFRNLEPAKQGGPAGGLGAAPPPHRTIEGVVLSVEFTGPPAKSLTHHLARPDNPTSPDQISAAPLQSRHPGADAIPVARFSVDFSRGGLLAHIDLPKGQKPGIYAGLVFAEGQDIPLGTLVIEVEG</sequence>
<evidence type="ECO:0000313" key="2">
    <source>
        <dbReference type="EMBL" id="MBY6218455.1"/>
    </source>
</evidence>
<proteinExistence type="predicted"/>
<dbReference type="AlphaFoldDB" id="A0A9Q3XE25"/>
<dbReference type="Proteomes" id="UP000824927">
    <property type="component" value="Unassembled WGS sequence"/>
</dbReference>
<accession>A0A9Q3XE25</accession>
<dbReference type="EMBL" id="JAHVKP010000001">
    <property type="protein sequence ID" value="MBY6218455.1"/>
    <property type="molecule type" value="Genomic_DNA"/>
</dbReference>
<feature type="compositionally biased region" description="Polar residues" evidence="1">
    <location>
        <begin position="56"/>
        <end position="66"/>
    </location>
</feature>
<name>A0A9Q3XE25_9SPHN</name>
<organism evidence="2 3">
    <name type="scientific">Qipengyuania aquimaris</name>
    <dbReference type="NCBI Taxonomy" id="255984"/>
    <lineage>
        <taxon>Bacteria</taxon>
        <taxon>Pseudomonadati</taxon>
        <taxon>Pseudomonadota</taxon>
        <taxon>Alphaproteobacteria</taxon>
        <taxon>Sphingomonadales</taxon>
        <taxon>Erythrobacteraceae</taxon>
        <taxon>Qipengyuania</taxon>
    </lineage>
</organism>